<dbReference type="GO" id="GO:0098046">
    <property type="term" value="C:type V protein secretion system complex"/>
    <property type="evidence" value="ECO:0007669"/>
    <property type="project" value="TreeGrafter"/>
</dbReference>
<dbReference type="InterPro" id="IPR051544">
    <property type="entry name" value="TPS_OM_transporter"/>
</dbReference>
<feature type="domain" description="ShlB POTRA" evidence="6">
    <location>
        <begin position="150"/>
        <end position="204"/>
    </location>
</feature>
<proteinExistence type="predicted"/>
<feature type="domain" description="Polypeptide-transport-associated ShlB-type" evidence="5">
    <location>
        <begin position="97"/>
        <end position="149"/>
    </location>
</feature>
<protein>
    <submittedName>
        <fullName evidence="7">ShlB/FhaC/HecB family hemolysin secretion/activation protein</fullName>
    </submittedName>
</protein>
<keyword evidence="3" id="KW-0998">Cell outer membrane</keyword>
<dbReference type="EMBL" id="CP049989">
    <property type="protein sequence ID" value="QIM54882.1"/>
    <property type="molecule type" value="Genomic_DNA"/>
</dbReference>
<dbReference type="InterPro" id="IPR013686">
    <property type="entry name" value="Polypept-transport_assoc_ShlB"/>
</dbReference>
<dbReference type="Pfam" id="PF17287">
    <property type="entry name" value="POTRA_3"/>
    <property type="match status" value="1"/>
</dbReference>
<evidence type="ECO:0000256" key="2">
    <source>
        <dbReference type="ARBA" id="ARBA00022692"/>
    </source>
</evidence>
<reference evidence="7 8" key="1">
    <citation type="submission" date="2020-03" db="EMBL/GenBank/DDBJ databases">
        <title>Hydrogenophaga sp. nov. isolated from cyanobacterial mat.</title>
        <authorList>
            <person name="Thorat V."/>
            <person name="Kirdat K."/>
            <person name="Tiwarekar B."/>
            <person name="Costa E.D."/>
            <person name="Yadav A."/>
        </authorList>
    </citation>
    <scope>NUCLEOTIDE SEQUENCE [LARGE SCALE GENOMIC DNA]</scope>
    <source>
        <strain evidence="7 8">BA0156</strain>
    </source>
</reference>
<keyword evidence="8" id="KW-1185">Reference proteome</keyword>
<keyword evidence="1" id="KW-0472">Membrane</keyword>
<dbReference type="PANTHER" id="PTHR34597:SF3">
    <property type="entry name" value="OUTER MEMBRANE TRANSPORTER CDIB"/>
    <property type="match status" value="1"/>
</dbReference>
<evidence type="ECO:0000313" key="8">
    <source>
        <dbReference type="Proteomes" id="UP000503162"/>
    </source>
</evidence>
<sequence length="560" mass="60062">MGVCLGLFAALQGALASPPAAAERAEAEQRRIDERARQQRELLQPRADAPQRPDLALPALDWPEAEAPCVVIRSVGLAGGDAERFGFVLDDIVSGPDPAIGRCLGAQGITVAVERAQRALVREGYVTTRVLVGPQDLAPGRLVLSVLPGRLHALRFAAGTRPRARAVNALPVRPGDVLNLRDIEQGLENFRRLPSVASEVFIEPADDASASDLRIVWQQAKPWRLNASIDDSGSRATGRYMGSVTLSVDHGLTLNDLFYLTLNHDLGGGEPGIRGNNGHTAHYSLPWGYWLLGFTAAHSQYHQNVAGPFENFVYSGTSDNAELSLTRLLRRDARGKTGMAVKAWARRADTAIDGAEVEPQRRATGGWELGLFHRQAFASATLDLQLSHRRGTAAFNALPAPEQVDGEGTSRLRVTTLDTSLQAPWRAAGLRGRVQTTLRAQHNGTALPAPDRFAIGGRYTVRGFDGETSLSGDRGVLLRNELGLSLGASPHEAYLGLDHGRVGGPSTRWMNGRRLTGAVVGLRGSAGACAYDLFLGWPLQRPATFHTSSATAGFSLSAAF</sequence>
<evidence type="ECO:0000313" key="7">
    <source>
        <dbReference type="EMBL" id="QIM54882.1"/>
    </source>
</evidence>
<dbReference type="AlphaFoldDB" id="A0A6G8INU2"/>
<keyword evidence="1" id="KW-1134">Transmembrane beta strand</keyword>
<evidence type="ECO:0000256" key="1">
    <source>
        <dbReference type="ARBA" id="ARBA00022452"/>
    </source>
</evidence>
<evidence type="ECO:0000259" key="5">
    <source>
        <dbReference type="Pfam" id="PF08479"/>
    </source>
</evidence>
<accession>A0A6G8INU2</accession>
<dbReference type="GO" id="GO:0046819">
    <property type="term" value="P:protein secretion by the type V secretion system"/>
    <property type="evidence" value="ECO:0007669"/>
    <property type="project" value="TreeGrafter"/>
</dbReference>
<organism evidence="7 8">
    <name type="scientific">Hydrogenophaga crocea</name>
    <dbReference type="NCBI Taxonomy" id="2716225"/>
    <lineage>
        <taxon>Bacteria</taxon>
        <taxon>Pseudomonadati</taxon>
        <taxon>Pseudomonadota</taxon>
        <taxon>Betaproteobacteria</taxon>
        <taxon>Burkholderiales</taxon>
        <taxon>Comamonadaceae</taxon>
        <taxon>Hydrogenophaga</taxon>
    </lineage>
</organism>
<evidence type="ECO:0000259" key="4">
    <source>
        <dbReference type="Pfam" id="PF03865"/>
    </source>
</evidence>
<evidence type="ECO:0000259" key="6">
    <source>
        <dbReference type="Pfam" id="PF17287"/>
    </source>
</evidence>
<name>A0A6G8INU2_9BURK</name>
<keyword evidence="2" id="KW-0812">Transmembrane</keyword>
<dbReference type="Gene3D" id="2.40.160.50">
    <property type="entry name" value="membrane protein fhac: a member of the omp85/tpsb transporter family"/>
    <property type="match status" value="1"/>
</dbReference>
<dbReference type="PIRSF" id="PIRSF029745">
    <property type="entry name" value="FhaC"/>
    <property type="match status" value="1"/>
</dbReference>
<gene>
    <name evidence="7" type="ORF">G9Q37_21350</name>
</gene>
<dbReference type="InterPro" id="IPR035251">
    <property type="entry name" value="ShlB_POTRA"/>
</dbReference>
<dbReference type="Gene3D" id="3.10.20.310">
    <property type="entry name" value="membrane protein fhac"/>
    <property type="match status" value="1"/>
</dbReference>
<dbReference type="Pfam" id="PF03865">
    <property type="entry name" value="ShlB"/>
    <property type="match status" value="1"/>
</dbReference>
<feature type="domain" description="Haemolysin activator HlyB C-terminal" evidence="4">
    <location>
        <begin position="210"/>
        <end position="524"/>
    </location>
</feature>
<dbReference type="GO" id="GO:0008320">
    <property type="term" value="F:protein transmembrane transporter activity"/>
    <property type="evidence" value="ECO:0007669"/>
    <property type="project" value="TreeGrafter"/>
</dbReference>
<dbReference type="Proteomes" id="UP000503162">
    <property type="component" value="Chromosome"/>
</dbReference>
<dbReference type="InterPro" id="IPR027282">
    <property type="entry name" value="TPS"/>
</dbReference>
<dbReference type="PANTHER" id="PTHR34597">
    <property type="entry name" value="SLR1661 PROTEIN"/>
    <property type="match status" value="1"/>
</dbReference>
<dbReference type="InterPro" id="IPR005565">
    <property type="entry name" value="Hemolysn_activator_HlyB_C"/>
</dbReference>
<dbReference type="Pfam" id="PF08479">
    <property type="entry name" value="POTRA_2"/>
    <property type="match status" value="1"/>
</dbReference>
<dbReference type="KEGG" id="hcz:G9Q37_21350"/>
<evidence type="ECO:0000256" key="3">
    <source>
        <dbReference type="ARBA" id="ARBA00023237"/>
    </source>
</evidence>